<dbReference type="OrthoDB" id="1435962at2"/>
<organism evidence="1 2">
    <name type="scientific">Polyangium spumosum</name>
    <dbReference type="NCBI Taxonomy" id="889282"/>
    <lineage>
        <taxon>Bacteria</taxon>
        <taxon>Pseudomonadati</taxon>
        <taxon>Myxococcota</taxon>
        <taxon>Polyangia</taxon>
        <taxon>Polyangiales</taxon>
        <taxon>Polyangiaceae</taxon>
        <taxon>Polyangium</taxon>
    </lineage>
</organism>
<dbReference type="RefSeq" id="WP_153817240.1">
    <property type="nucleotide sequence ID" value="NZ_WJIE01000001.1"/>
</dbReference>
<reference evidence="1 2" key="1">
    <citation type="submission" date="2019-10" db="EMBL/GenBank/DDBJ databases">
        <title>A soil myxobacterium in the family Polyangiaceae.</title>
        <authorList>
            <person name="Li Y."/>
            <person name="Wang J."/>
        </authorList>
    </citation>
    <scope>NUCLEOTIDE SEQUENCE [LARGE SCALE GENOMIC DNA]</scope>
    <source>
        <strain evidence="1 2">DSM 14734</strain>
    </source>
</reference>
<dbReference type="EMBL" id="WJIE01000001">
    <property type="protein sequence ID" value="MRG90313.1"/>
    <property type="molecule type" value="Genomic_DNA"/>
</dbReference>
<dbReference type="Proteomes" id="UP000440224">
    <property type="component" value="Unassembled WGS sequence"/>
</dbReference>
<name>A0A6N7PE27_9BACT</name>
<comment type="caution">
    <text evidence="1">The sequence shown here is derived from an EMBL/GenBank/DDBJ whole genome shotgun (WGS) entry which is preliminary data.</text>
</comment>
<evidence type="ECO:0000313" key="2">
    <source>
        <dbReference type="Proteomes" id="UP000440224"/>
    </source>
</evidence>
<protein>
    <submittedName>
        <fullName evidence="1">DUF4145 domain-containing protein</fullName>
    </submittedName>
</protein>
<proteinExistence type="predicted"/>
<evidence type="ECO:0000313" key="1">
    <source>
        <dbReference type="EMBL" id="MRG90313.1"/>
    </source>
</evidence>
<sequence length="234" mass="25899">MPLTPQIDKDIRARFKSLQAKGTDLVQRMKQEVRHNVYDLTSFGDEYFAFRTSCVTLIEYLSHGSGRLANVVKEIYEQGETYLGARALLGIICGLSDDYDNGLLDSMFARMEAEIAADYLGQAEALLKEGQPGKHDHVPAAVLIGAILEKTLRDLCRRQSPPIPLVTPAGGPKMLNGLIDELKKAGVFNELRAKQLRHWADVRNAAAHGDFEKFTRADVDSMLSGVGQFLADYS</sequence>
<gene>
    <name evidence="1" type="ORF">GF068_00005</name>
</gene>
<dbReference type="AlphaFoldDB" id="A0A6N7PE27"/>
<keyword evidence="2" id="KW-1185">Reference proteome</keyword>
<accession>A0A6N7PE27</accession>